<comment type="catalytic activity">
    <reaction evidence="9 10">
        <text>5,6-dimethylbenzimidazole + nicotinate beta-D-ribonucleotide = alpha-ribazole 5'-phosphate + nicotinate + H(+)</text>
        <dbReference type="Rhea" id="RHEA:11196"/>
        <dbReference type="ChEBI" id="CHEBI:15378"/>
        <dbReference type="ChEBI" id="CHEBI:15890"/>
        <dbReference type="ChEBI" id="CHEBI:32544"/>
        <dbReference type="ChEBI" id="CHEBI:57502"/>
        <dbReference type="ChEBI" id="CHEBI:57918"/>
        <dbReference type="EC" id="2.4.2.21"/>
    </reaction>
</comment>
<keyword evidence="7 10" id="KW-0808">Transferase</keyword>
<evidence type="ECO:0000256" key="8">
    <source>
        <dbReference type="ARBA" id="ARBA00030686"/>
    </source>
</evidence>
<evidence type="ECO:0000256" key="6">
    <source>
        <dbReference type="ARBA" id="ARBA00022676"/>
    </source>
</evidence>
<protein>
    <recommendedName>
        <fullName evidence="4 10">Nicotinate-nucleotide--dimethylbenzimidazole phosphoribosyltransferase</fullName>
        <shortName evidence="10">NN:DBI PRT</shortName>
        <ecNumber evidence="3 10">2.4.2.21</ecNumber>
    </recommendedName>
    <alternativeName>
        <fullName evidence="8 10">N(1)-alpha-phosphoribosyltransferase</fullName>
    </alternativeName>
</protein>
<dbReference type="GO" id="GO:0008939">
    <property type="term" value="F:nicotinate-nucleotide-dimethylbenzimidazole phosphoribosyltransferase activity"/>
    <property type="evidence" value="ECO:0007669"/>
    <property type="project" value="UniProtKB-UniRule"/>
</dbReference>
<sequence>MTEQAQWFLAAVQQPDLEAKQQAEQRQLQLTKPTGALGQLEQLAIQLASLQGTLHPQIQQPWITIFAGDHGVVAENISAYPQAVTRQMLQNFASGGAAISVIAKHHRAHLQVVDCGTVGEAYDYAGVERHCIRAGTANFAQQAAMTEQECLAALQLGKDSVDRAKAQAADIFIAGEMGIGNTCSASALACLLLHEDAAKLTGVGTGINDQQLQHKVSVIDQAVKRHQADVADDALKILAAVGGLEIAAMTGAYIRCAQLGLPVVVDGFISSVAALCAVHIQPHSRAWMLFGHQSAEYGHHRVLKALEAQPILNMNLRLGEGSGAGAALSMLQLACVLHNQMATFAEAAVTGDKVAP</sequence>
<comment type="caution">
    <text evidence="11">The sequence shown here is derived from an EMBL/GenBank/DDBJ whole genome shotgun (WGS) entry which is preliminary data.</text>
</comment>
<dbReference type="InterPro" id="IPR023195">
    <property type="entry name" value="Nict_dMeBzImd_PRibTrfase_N"/>
</dbReference>
<dbReference type="InterPro" id="IPR003200">
    <property type="entry name" value="Nict_dMeBzImd_PRibTrfase"/>
</dbReference>
<dbReference type="EC" id="2.4.2.21" evidence="3 10"/>
<evidence type="ECO:0000256" key="5">
    <source>
        <dbReference type="ARBA" id="ARBA00022573"/>
    </source>
</evidence>
<evidence type="ECO:0000313" key="12">
    <source>
        <dbReference type="Proteomes" id="UP000013084"/>
    </source>
</evidence>
<dbReference type="Gene3D" id="1.10.1610.10">
    <property type="match status" value="1"/>
</dbReference>
<dbReference type="HAMAP" id="MF_00230">
    <property type="entry name" value="CobT"/>
    <property type="match status" value="1"/>
</dbReference>
<proteinExistence type="inferred from homology"/>
<accession>N9RIU8</accession>
<dbReference type="InterPro" id="IPR036087">
    <property type="entry name" value="Nict_dMeBzImd_PRibTrfase_sf"/>
</dbReference>
<comment type="similarity">
    <text evidence="2 10">Belongs to the CobT family.</text>
</comment>
<dbReference type="GO" id="GO:0009236">
    <property type="term" value="P:cobalamin biosynthetic process"/>
    <property type="evidence" value="ECO:0007669"/>
    <property type="project" value="UniProtKB-UniRule"/>
</dbReference>
<keyword evidence="5 10" id="KW-0169">Cobalamin biosynthesis</keyword>
<comment type="pathway">
    <text evidence="1 10">Nucleoside biosynthesis; alpha-ribazole biosynthesis; alpha-ribazole from 5,6-dimethylbenzimidazole: step 1/2.</text>
</comment>
<evidence type="ECO:0000256" key="1">
    <source>
        <dbReference type="ARBA" id="ARBA00005049"/>
    </source>
</evidence>
<organism evidence="11 12">
    <name type="scientific">Acinetobacter higginsii</name>
    <dbReference type="NCBI Taxonomy" id="70347"/>
    <lineage>
        <taxon>Bacteria</taxon>
        <taxon>Pseudomonadati</taxon>
        <taxon>Pseudomonadota</taxon>
        <taxon>Gammaproteobacteria</taxon>
        <taxon>Moraxellales</taxon>
        <taxon>Moraxellaceae</taxon>
        <taxon>Acinetobacter</taxon>
    </lineage>
</organism>
<evidence type="ECO:0000256" key="4">
    <source>
        <dbReference type="ARBA" id="ARBA00015486"/>
    </source>
</evidence>
<comment type="function">
    <text evidence="10">Catalyzes the synthesis of alpha-ribazole-5'-phosphate from nicotinate mononucleotide (NAMN) and 5,6-dimethylbenzimidazole (DMB).</text>
</comment>
<evidence type="ECO:0000256" key="10">
    <source>
        <dbReference type="HAMAP-Rule" id="MF_00230"/>
    </source>
</evidence>
<evidence type="ECO:0000256" key="2">
    <source>
        <dbReference type="ARBA" id="ARBA00007110"/>
    </source>
</evidence>
<dbReference type="AlphaFoldDB" id="N9RIU8"/>
<dbReference type="RefSeq" id="WP_005203482.1">
    <property type="nucleotide sequence ID" value="NZ_KB850072.1"/>
</dbReference>
<name>N9RIU8_9GAMM</name>
<dbReference type="InterPro" id="IPR017846">
    <property type="entry name" value="Nict_dMeBzImd_PRibTrfase_bact"/>
</dbReference>
<dbReference type="SUPFAM" id="SSF52733">
    <property type="entry name" value="Nicotinate mononucleotide:5,6-dimethylbenzimidazole phosphoribosyltransferase (CobT)"/>
    <property type="match status" value="1"/>
</dbReference>
<evidence type="ECO:0000313" key="11">
    <source>
        <dbReference type="EMBL" id="ENX57904.1"/>
    </source>
</evidence>
<dbReference type="FunFam" id="3.40.50.10210:FF:000001">
    <property type="entry name" value="Nicotinate-nucleotide--dimethylbenzimidazole phosphoribosyltransferase"/>
    <property type="match status" value="1"/>
</dbReference>
<dbReference type="UniPathway" id="UPA00061">
    <property type="reaction ID" value="UER00516"/>
</dbReference>
<dbReference type="NCBIfam" id="TIGR03160">
    <property type="entry name" value="cobT_DBIPRT"/>
    <property type="match status" value="1"/>
</dbReference>
<dbReference type="OrthoDB" id="9781491at2"/>
<dbReference type="PATRIC" id="fig|1217700.3.peg.2233"/>
<dbReference type="PANTHER" id="PTHR43463">
    <property type="entry name" value="NICOTINATE-NUCLEOTIDE--DIMETHYLBENZIMIDAZOLE PHOSPHORIBOSYLTRANSFERASE"/>
    <property type="match status" value="1"/>
</dbReference>
<evidence type="ECO:0000256" key="7">
    <source>
        <dbReference type="ARBA" id="ARBA00022679"/>
    </source>
</evidence>
<gene>
    <name evidence="10" type="primary">cobT</name>
    <name evidence="11" type="ORF">F902_02304</name>
</gene>
<dbReference type="CDD" id="cd02439">
    <property type="entry name" value="DMB-PRT_CobT"/>
    <property type="match status" value="1"/>
</dbReference>
<reference evidence="11 12" key="1">
    <citation type="submission" date="2013-02" db="EMBL/GenBank/DDBJ databases">
        <title>The Genome Sequence of Acinetobacter sp. CIP 70.18.</title>
        <authorList>
            <consortium name="The Broad Institute Genome Sequencing Platform"/>
            <consortium name="The Broad Institute Genome Sequencing Center for Infectious Disease"/>
            <person name="Cerqueira G."/>
            <person name="Feldgarden M."/>
            <person name="Courvalin P."/>
            <person name="Perichon B."/>
            <person name="Grillot-Courvalin C."/>
            <person name="Clermont D."/>
            <person name="Rocha E."/>
            <person name="Yoon E.-J."/>
            <person name="Nemec A."/>
            <person name="Walker B."/>
            <person name="Young S.K."/>
            <person name="Zeng Q."/>
            <person name="Gargeya S."/>
            <person name="Fitzgerald M."/>
            <person name="Haas B."/>
            <person name="Abouelleil A."/>
            <person name="Alvarado L."/>
            <person name="Arachchi H.M."/>
            <person name="Berlin A.M."/>
            <person name="Chapman S.B."/>
            <person name="Dewar J."/>
            <person name="Goldberg J."/>
            <person name="Griggs A."/>
            <person name="Gujja S."/>
            <person name="Hansen M."/>
            <person name="Howarth C."/>
            <person name="Imamovic A."/>
            <person name="Larimer J."/>
            <person name="McCowan C."/>
            <person name="Murphy C."/>
            <person name="Neiman D."/>
            <person name="Pearson M."/>
            <person name="Priest M."/>
            <person name="Roberts A."/>
            <person name="Saif S."/>
            <person name="Shea T."/>
            <person name="Sisk P."/>
            <person name="Sykes S."/>
            <person name="Wortman J."/>
            <person name="Nusbaum C."/>
            <person name="Birren B."/>
        </authorList>
    </citation>
    <scope>NUCLEOTIDE SEQUENCE [LARGE SCALE GENOMIC DNA]</scope>
    <source>
        <strain evidence="11 12">CIP 70.18</strain>
    </source>
</reference>
<dbReference type="PANTHER" id="PTHR43463:SF1">
    <property type="entry name" value="NICOTINATE-NUCLEOTIDE--DIMETHYLBENZIMIDAZOLE PHOSPHORIBOSYLTRANSFERASE"/>
    <property type="match status" value="1"/>
</dbReference>
<dbReference type="HOGENOM" id="CLU_002982_0_0_6"/>
<dbReference type="Proteomes" id="UP000013084">
    <property type="component" value="Unassembled WGS sequence"/>
</dbReference>
<keyword evidence="6 10" id="KW-0328">Glycosyltransferase</keyword>
<evidence type="ECO:0000256" key="9">
    <source>
        <dbReference type="ARBA" id="ARBA00047340"/>
    </source>
</evidence>
<evidence type="ECO:0000256" key="3">
    <source>
        <dbReference type="ARBA" id="ARBA00011991"/>
    </source>
</evidence>
<keyword evidence="12" id="KW-1185">Reference proteome</keyword>
<dbReference type="Gene3D" id="3.40.50.10210">
    <property type="match status" value="1"/>
</dbReference>
<dbReference type="Pfam" id="PF02277">
    <property type="entry name" value="DBI_PRT"/>
    <property type="match status" value="1"/>
</dbReference>
<dbReference type="EMBL" id="APRN01000036">
    <property type="protein sequence ID" value="ENX57904.1"/>
    <property type="molecule type" value="Genomic_DNA"/>
</dbReference>
<dbReference type="NCBIfam" id="NF000996">
    <property type="entry name" value="PRK00105.1"/>
    <property type="match status" value="1"/>
</dbReference>
<feature type="active site" description="Proton acceptor" evidence="10">
    <location>
        <position position="320"/>
    </location>
</feature>